<dbReference type="Pfam" id="PF04198">
    <property type="entry name" value="Sugar-bind"/>
    <property type="match status" value="1"/>
</dbReference>
<dbReference type="Proteomes" id="UP000321574">
    <property type="component" value="Unassembled WGS sequence"/>
</dbReference>
<name>A0A5C8NUX5_9BACI</name>
<evidence type="ECO:0000256" key="4">
    <source>
        <dbReference type="ARBA" id="ARBA00023163"/>
    </source>
</evidence>
<reference evidence="7 8" key="1">
    <citation type="submission" date="2019-06" db="EMBL/GenBank/DDBJ databases">
        <title>Cerasibacillus sp. nov., isolated from maize field.</title>
        <authorList>
            <person name="Lin S.-Y."/>
            <person name="Tsai C.-F."/>
            <person name="Young C.-C."/>
        </authorList>
    </citation>
    <scope>NUCLEOTIDE SEQUENCE [LARGE SCALE GENOMIC DNA]</scope>
    <source>
        <strain evidence="7 8">CC-CFT480</strain>
    </source>
</reference>
<dbReference type="Gene3D" id="1.10.10.10">
    <property type="entry name" value="Winged helix-like DNA-binding domain superfamily/Winged helix DNA-binding domain"/>
    <property type="match status" value="1"/>
</dbReference>
<comment type="similarity">
    <text evidence="1">Belongs to the SorC transcriptional regulatory family.</text>
</comment>
<evidence type="ECO:0000259" key="6">
    <source>
        <dbReference type="Pfam" id="PF21715"/>
    </source>
</evidence>
<comment type="caution">
    <text evidence="7">The sequence shown here is derived from an EMBL/GenBank/DDBJ whole genome shotgun (WGS) entry which is preliminary data.</text>
</comment>
<keyword evidence="8" id="KW-1185">Reference proteome</keyword>
<proteinExistence type="inferred from homology"/>
<dbReference type="AlphaFoldDB" id="A0A5C8NUX5"/>
<organism evidence="7 8">
    <name type="scientific">Cerasibacillus terrae</name>
    <dbReference type="NCBI Taxonomy" id="2498845"/>
    <lineage>
        <taxon>Bacteria</taxon>
        <taxon>Bacillati</taxon>
        <taxon>Bacillota</taxon>
        <taxon>Bacilli</taxon>
        <taxon>Bacillales</taxon>
        <taxon>Bacillaceae</taxon>
        <taxon>Cerasibacillus</taxon>
    </lineage>
</organism>
<keyword evidence="4" id="KW-0804">Transcription</keyword>
<sequence length="342" mass="38526">MNEFKKLLKRVYPDLLEQMQQRYKIMHSVMLLQPIGRRSLVDVTKLKERTIRSEVEFLQEQNLLQTTNKGMYLTSEGKVLLEKLTPKMKEFSGINKLETALKEKLGVEYIIIVPGDSDRHEWIKYEMGKACVHYLKNILLPDSIIAVTGGTTIAAIADAMVPIHEENNYVFVPARGGIGEEVEHQANTIAAKMAHKTNGKYRMLFIPDILSEQSYETMMKEPSIHEILQQIKGANIVLHGIGNALTMAKRRNTPTETMEQLEKGNAVSEAFGYYFDDKGQIVHKIYKIGIQLDDLRDKNHVIAVAGGSSKAKAIASYFKKGKSNMLITDEAAASQLLRDSSL</sequence>
<dbReference type="GO" id="GO:0030246">
    <property type="term" value="F:carbohydrate binding"/>
    <property type="evidence" value="ECO:0007669"/>
    <property type="project" value="InterPro"/>
</dbReference>
<dbReference type="InterPro" id="IPR007324">
    <property type="entry name" value="Sugar-bd_dom_put"/>
</dbReference>
<dbReference type="InterPro" id="IPR036388">
    <property type="entry name" value="WH-like_DNA-bd_sf"/>
</dbReference>
<dbReference type="OrthoDB" id="9793820at2"/>
<dbReference type="GO" id="GO:0003677">
    <property type="term" value="F:DNA binding"/>
    <property type="evidence" value="ECO:0007669"/>
    <property type="project" value="UniProtKB-KW"/>
</dbReference>
<feature type="domain" description="Sugar-binding" evidence="5">
    <location>
        <begin position="90"/>
        <end position="338"/>
    </location>
</feature>
<evidence type="ECO:0000259" key="5">
    <source>
        <dbReference type="Pfam" id="PF04198"/>
    </source>
</evidence>
<feature type="domain" description="CggR N-terminal DNA binding" evidence="6">
    <location>
        <begin position="19"/>
        <end position="88"/>
    </location>
</feature>
<accession>A0A5C8NUX5</accession>
<dbReference type="InterPro" id="IPR037171">
    <property type="entry name" value="NagB/RpiA_transferase-like"/>
</dbReference>
<dbReference type="PANTHER" id="PTHR34294:SF5">
    <property type="entry name" value="CENTRAL GLYCOLYTIC GENES REGULATOR"/>
    <property type="match status" value="1"/>
</dbReference>
<protein>
    <submittedName>
        <fullName evidence="7">Uncharacterized protein</fullName>
    </submittedName>
</protein>
<dbReference type="SUPFAM" id="SSF46785">
    <property type="entry name" value="Winged helix' DNA-binding domain"/>
    <property type="match status" value="1"/>
</dbReference>
<evidence type="ECO:0000256" key="3">
    <source>
        <dbReference type="ARBA" id="ARBA00023125"/>
    </source>
</evidence>
<dbReference type="InterPro" id="IPR036390">
    <property type="entry name" value="WH_DNA-bd_sf"/>
</dbReference>
<evidence type="ECO:0000256" key="1">
    <source>
        <dbReference type="ARBA" id="ARBA00010466"/>
    </source>
</evidence>
<dbReference type="RefSeq" id="WP_147666674.1">
    <property type="nucleotide sequence ID" value="NZ_VDUW01000004.1"/>
</dbReference>
<dbReference type="InterPro" id="IPR051054">
    <property type="entry name" value="SorC_transcr_regulators"/>
</dbReference>
<keyword evidence="3" id="KW-0238">DNA-binding</keyword>
<keyword evidence="2" id="KW-0805">Transcription regulation</keyword>
<dbReference type="PANTHER" id="PTHR34294">
    <property type="entry name" value="TRANSCRIPTIONAL REGULATOR-RELATED"/>
    <property type="match status" value="1"/>
</dbReference>
<dbReference type="Gene3D" id="3.40.50.1360">
    <property type="match status" value="1"/>
</dbReference>
<dbReference type="EMBL" id="VDUW01000004">
    <property type="protein sequence ID" value="TXL64971.1"/>
    <property type="molecule type" value="Genomic_DNA"/>
</dbReference>
<evidence type="ECO:0000313" key="7">
    <source>
        <dbReference type="EMBL" id="TXL64971.1"/>
    </source>
</evidence>
<dbReference type="Pfam" id="PF21715">
    <property type="entry name" value="CggR_N"/>
    <property type="match status" value="1"/>
</dbReference>
<dbReference type="SUPFAM" id="SSF100950">
    <property type="entry name" value="NagB/RpiA/CoA transferase-like"/>
    <property type="match status" value="1"/>
</dbReference>
<evidence type="ECO:0000256" key="2">
    <source>
        <dbReference type="ARBA" id="ARBA00023015"/>
    </source>
</evidence>
<evidence type="ECO:0000313" key="8">
    <source>
        <dbReference type="Proteomes" id="UP000321574"/>
    </source>
</evidence>
<gene>
    <name evidence="7" type="ORF">FHP05_07435</name>
</gene>
<dbReference type="InterPro" id="IPR048715">
    <property type="entry name" value="CggR_N"/>
</dbReference>